<organism evidence="1 2">
    <name type="scientific">Archangium gephyra</name>
    <dbReference type="NCBI Taxonomy" id="48"/>
    <lineage>
        <taxon>Bacteria</taxon>
        <taxon>Pseudomonadati</taxon>
        <taxon>Myxococcota</taxon>
        <taxon>Myxococcia</taxon>
        <taxon>Myxococcales</taxon>
        <taxon>Cystobacterineae</taxon>
        <taxon>Archangiaceae</taxon>
        <taxon>Archangium</taxon>
    </lineage>
</organism>
<name>A0ABX9K2K3_9BACT</name>
<dbReference type="EMBL" id="QUMU01000005">
    <property type="protein sequence ID" value="REG32130.1"/>
    <property type="molecule type" value="Genomic_DNA"/>
</dbReference>
<gene>
    <name evidence="1" type="ORF">ATI61_105458</name>
</gene>
<dbReference type="SUPFAM" id="SSF55874">
    <property type="entry name" value="ATPase domain of HSP90 chaperone/DNA topoisomerase II/histidine kinase"/>
    <property type="match status" value="1"/>
</dbReference>
<dbReference type="InterPro" id="IPR036890">
    <property type="entry name" value="HATPase_C_sf"/>
</dbReference>
<comment type="caution">
    <text evidence="1">The sequence shown here is derived from an EMBL/GenBank/DDBJ whole genome shotgun (WGS) entry which is preliminary data.</text>
</comment>
<protein>
    <recommendedName>
        <fullName evidence="3">Histidine kinase/HSP90-like ATPase domain-containing protein</fullName>
    </recommendedName>
</protein>
<accession>A0ABX9K2K3</accession>
<proteinExistence type="predicted"/>
<dbReference type="RefSeq" id="WP_147332894.1">
    <property type="nucleotide sequence ID" value="NZ_CP011509.1"/>
</dbReference>
<keyword evidence="2" id="KW-1185">Reference proteome</keyword>
<evidence type="ECO:0008006" key="3">
    <source>
        <dbReference type="Google" id="ProtNLM"/>
    </source>
</evidence>
<sequence>MSAVAMACWPRQMAVTSSEGRGHLSAVGVLDGTDVQNLDLCALAKHALALLHATGHVESGEVGLELPDEPVFARVSRRRMEQVMLHLLSDAVRAHRNAELPARTVRLAVEPQDDFGDYGPRFQVRYAARESAPQTGLTAARELVETLGGSLAVKNHGLTGSTITVSVELEDQGTASW</sequence>
<evidence type="ECO:0000313" key="1">
    <source>
        <dbReference type="EMBL" id="REG32130.1"/>
    </source>
</evidence>
<dbReference type="Proteomes" id="UP000256345">
    <property type="component" value="Unassembled WGS sequence"/>
</dbReference>
<evidence type="ECO:0000313" key="2">
    <source>
        <dbReference type="Proteomes" id="UP000256345"/>
    </source>
</evidence>
<dbReference type="Gene3D" id="3.30.565.10">
    <property type="entry name" value="Histidine kinase-like ATPase, C-terminal domain"/>
    <property type="match status" value="1"/>
</dbReference>
<reference evidence="1 2" key="1">
    <citation type="submission" date="2018-08" db="EMBL/GenBank/DDBJ databases">
        <title>Genomic Encyclopedia of Archaeal and Bacterial Type Strains, Phase II (KMG-II): from individual species to whole genera.</title>
        <authorList>
            <person name="Goeker M."/>
        </authorList>
    </citation>
    <scope>NUCLEOTIDE SEQUENCE [LARGE SCALE GENOMIC DNA]</scope>
    <source>
        <strain evidence="1 2">DSM 2261</strain>
    </source>
</reference>